<feature type="compositionally biased region" description="Pro residues" evidence="3">
    <location>
        <begin position="216"/>
        <end position="228"/>
    </location>
</feature>
<evidence type="ECO:0000256" key="1">
    <source>
        <dbReference type="ARBA" id="ARBA00022723"/>
    </source>
</evidence>
<evidence type="ECO:0000313" key="5">
    <source>
        <dbReference type="EMBL" id="KAH3775241.1"/>
    </source>
</evidence>
<dbReference type="AlphaFoldDB" id="A0A9D4EAJ0"/>
<organism evidence="5 6">
    <name type="scientific">Dreissena polymorpha</name>
    <name type="common">Zebra mussel</name>
    <name type="synonym">Mytilus polymorpha</name>
    <dbReference type="NCBI Taxonomy" id="45954"/>
    <lineage>
        <taxon>Eukaryota</taxon>
        <taxon>Metazoa</taxon>
        <taxon>Spiralia</taxon>
        <taxon>Lophotrochozoa</taxon>
        <taxon>Mollusca</taxon>
        <taxon>Bivalvia</taxon>
        <taxon>Autobranchia</taxon>
        <taxon>Heteroconchia</taxon>
        <taxon>Euheterodonta</taxon>
        <taxon>Imparidentia</taxon>
        <taxon>Neoheterodontei</taxon>
        <taxon>Myida</taxon>
        <taxon>Dreissenoidea</taxon>
        <taxon>Dreissenidae</taxon>
        <taxon>Dreissena</taxon>
    </lineage>
</organism>
<feature type="compositionally biased region" description="Low complexity" evidence="3">
    <location>
        <begin position="229"/>
        <end position="244"/>
    </location>
</feature>
<dbReference type="PRINTS" id="PR00092">
    <property type="entry name" value="TYROSINASE"/>
</dbReference>
<evidence type="ECO:0000256" key="2">
    <source>
        <dbReference type="ARBA" id="ARBA00023008"/>
    </source>
</evidence>
<keyword evidence="1" id="KW-0479">Metal-binding</keyword>
<dbReference type="PANTHER" id="PTHR11474">
    <property type="entry name" value="TYROSINASE FAMILY MEMBER"/>
    <property type="match status" value="1"/>
</dbReference>
<gene>
    <name evidence="5" type="ORF">DPMN_176641</name>
</gene>
<feature type="domain" description="Tyrosinase copper-binding" evidence="4">
    <location>
        <begin position="48"/>
        <end position="59"/>
    </location>
</feature>
<reference evidence="5" key="1">
    <citation type="journal article" date="2019" name="bioRxiv">
        <title>The Genome of the Zebra Mussel, Dreissena polymorpha: A Resource for Invasive Species Research.</title>
        <authorList>
            <person name="McCartney M.A."/>
            <person name="Auch B."/>
            <person name="Kono T."/>
            <person name="Mallez S."/>
            <person name="Zhang Y."/>
            <person name="Obille A."/>
            <person name="Becker A."/>
            <person name="Abrahante J.E."/>
            <person name="Garbe J."/>
            <person name="Badalamenti J.P."/>
            <person name="Herman A."/>
            <person name="Mangelson H."/>
            <person name="Liachko I."/>
            <person name="Sullivan S."/>
            <person name="Sone E.D."/>
            <person name="Koren S."/>
            <person name="Silverstein K.A.T."/>
            <person name="Beckman K.B."/>
            <person name="Gohl D.M."/>
        </authorList>
    </citation>
    <scope>NUCLEOTIDE SEQUENCE</scope>
    <source>
        <strain evidence="5">Duluth1</strain>
        <tissue evidence="5">Whole animal</tissue>
    </source>
</reference>
<feature type="compositionally biased region" description="Basic and acidic residues" evidence="3">
    <location>
        <begin position="257"/>
        <end position="274"/>
    </location>
</feature>
<feature type="compositionally biased region" description="Low complexity" evidence="3">
    <location>
        <begin position="169"/>
        <end position="215"/>
    </location>
</feature>
<dbReference type="GO" id="GO:0046872">
    <property type="term" value="F:metal ion binding"/>
    <property type="evidence" value="ECO:0007669"/>
    <property type="project" value="UniProtKB-KW"/>
</dbReference>
<reference evidence="5" key="2">
    <citation type="submission" date="2020-11" db="EMBL/GenBank/DDBJ databases">
        <authorList>
            <person name="McCartney M.A."/>
            <person name="Auch B."/>
            <person name="Kono T."/>
            <person name="Mallez S."/>
            <person name="Becker A."/>
            <person name="Gohl D.M."/>
            <person name="Silverstein K.A.T."/>
            <person name="Koren S."/>
            <person name="Bechman K.B."/>
            <person name="Herman A."/>
            <person name="Abrahante J.E."/>
            <person name="Garbe J."/>
        </authorList>
    </citation>
    <scope>NUCLEOTIDE SEQUENCE</scope>
    <source>
        <strain evidence="5">Duluth1</strain>
        <tissue evidence="5">Whole animal</tissue>
    </source>
</reference>
<sequence length="369" mass="40942">MQRTFESESKCLLLDWLLQEFTDPWESTHDSVHVWVGGTMERSFAAADPVFYMHHAFVDYVWERFRQRQRAACGVDPAADYPPDDADAPEHSAVSPMVAMDFLRNRDGIADYWINNWFNYTDSPTCANNCGNSPDLYCDSAINRCVSNSRFDFGNPVSTTPIPLTTATTTTVTTTTATTTTETTTTTRPTPIPITSTSESPRNTPTPPRNITTTRPPTPSPTPIPSATPSPITTTSTGPLTTTPIASCTDGGSYCRKVNEGQKPYEGKCSKDPYDGSCARRPRPATADAVVNAICRNELPRSPSLQAVFDAISSELKRAQRFPPESEQTWFRMKPDEEKDCRCLDSLIRDPLVAYLKEGRQLNQYGPKL</sequence>
<feature type="region of interest" description="Disordered" evidence="3">
    <location>
        <begin position="169"/>
        <end position="283"/>
    </location>
</feature>
<evidence type="ECO:0000256" key="3">
    <source>
        <dbReference type="SAM" id="MobiDB-lite"/>
    </source>
</evidence>
<dbReference type="Pfam" id="PF00264">
    <property type="entry name" value="Tyrosinase"/>
    <property type="match status" value="1"/>
</dbReference>
<proteinExistence type="predicted"/>
<protein>
    <recommendedName>
        <fullName evidence="4">Tyrosinase copper-binding domain-containing protein</fullName>
    </recommendedName>
</protein>
<comment type="caution">
    <text evidence="5">The sequence shown here is derived from an EMBL/GenBank/DDBJ whole genome shotgun (WGS) entry which is preliminary data.</text>
</comment>
<keyword evidence="2" id="KW-0186">Copper</keyword>
<dbReference type="GO" id="GO:0016491">
    <property type="term" value="F:oxidoreductase activity"/>
    <property type="evidence" value="ECO:0007669"/>
    <property type="project" value="InterPro"/>
</dbReference>
<evidence type="ECO:0000313" key="6">
    <source>
        <dbReference type="Proteomes" id="UP000828390"/>
    </source>
</evidence>
<accession>A0A9D4EAJ0</accession>
<dbReference type="InterPro" id="IPR008922">
    <property type="entry name" value="Di-copper_centre_dom_sf"/>
</dbReference>
<evidence type="ECO:0000259" key="4">
    <source>
        <dbReference type="PROSITE" id="PS00498"/>
    </source>
</evidence>
<dbReference type="Gene3D" id="1.10.1280.10">
    <property type="entry name" value="Di-copper center containing domain from catechol oxidase"/>
    <property type="match status" value="1"/>
</dbReference>
<dbReference type="SUPFAM" id="SSF48056">
    <property type="entry name" value="Di-copper centre-containing domain"/>
    <property type="match status" value="1"/>
</dbReference>
<keyword evidence="6" id="KW-1185">Reference proteome</keyword>
<dbReference type="InterPro" id="IPR002227">
    <property type="entry name" value="Tyrosinase_Cu-bd"/>
</dbReference>
<dbReference type="Proteomes" id="UP000828390">
    <property type="component" value="Unassembled WGS sequence"/>
</dbReference>
<name>A0A9D4EAJ0_DREPO</name>
<dbReference type="PANTHER" id="PTHR11474:SF126">
    <property type="entry name" value="TYROSINASE-LIKE PROTEIN TYR-1-RELATED"/>
    <property type="match status" value="1"/>
</dbReference>
<dbReference type="EMBL" id="JAIWYP010000009">
    <property type="protein sequence ID" value="KAH3775241.1"/>
    <property type="molecule type" value="Genomic_DNA"/>
</dbReference>
<dbReference type="InterPro" id="IPR050316">
    <property type="entry name" value="Tyrosinase/Hemocyanin"/>
</dbReference>
<dbReference type="PROSITE" id="PS00498">
    <property type="entry name" value="TYROSINASE_2"/>
    <property type="match status" value="1"/>
</dbReference>